<dbReference type="Pfam" id="PF00072">
    <property type="entry name" value="Response_reg"/>
    <property type="match status" value="1"/>
</dbReference>
<feature type="coiled-coil region" evidence="7">
    <location>
        <begin position="286"/>
        <end position="313"/>
    </location>
</feature>
<keyword evidence="7" id="KW-0175">Coiled coil</keyword>
<keyword evidence="11" id="KW-1185">Reference proteome</keyword>
<gene>
    <name evidence="10" type="ORF">K340107D12_43450</name>
</gene>
<comment type="function">
    <text evidence="5">May play the central regulatory role in sporulation. It may be an element of the effector pathway responsible for the activation of sporulation genes in response to nutritional stress. Spo0A may act in concert with spo0H (a sigma factor) to control the expression of some genes that are critical to the sporulation process.</text>
</comment>
<dbReference type="Proteomes" id="UP001600941">
    <property type="component" value="Unassembled WGS sequence"/>
</dbReference>
<dbReference type="PANTHER" id="PTHR43280">
    <property type="entry name" value="ARAC-FAMILY TRANSCRIPTIONAL REGULATOR"/>
    <property type="match status" value="1"/>
</dbReference>
<dbReference type="EMBL" id="BAABZQ010000001">
    <property type="protein sequence ID" value="GAA6501529.1"/>
    <property type="molecule type" value="Genomic_DNA"/>
</dbReference>
<reference evidence="10 11" key="1">
    <citation type="submission" date="2024-04" db="EMBL/GenBank/DDBJ databases">
        <title>Defined microbial consortia suppress multidrug-resistant proinflammatory Enterobacteriaceae via ecological control.</title>
        <authorList>
            <person name="Furuichi M."/>
            <person name="Kawaguchi T."/>
            <person name="Pust M."/>
            <person name="Yasuma K."/>
            <person name="Plichta D."/>
            <person name="Hasegawa N."/>
            <person name="Ohya T."/>
            <person name="Bhattarai S."/>
            <person name="Sasajima S."/>
            <person name="Aoto Y."/>
            <person name="Tuganbaev T."/>
            <person name="Yaginuma M."/>
            <person name="Ueda M."/>
            <person name="Okahashi N."/>
            <person name="Amafuji K."/>
            <person name="Kiridooshi Y."/>
            <person name="Sugita K."/>
            <person name="Strazar M."/>
            <person name="Skelly A."/>
            <person name="Suda W."/>
            <person name="Hattori M."/>
            <person name="Nakamoto N."/>
            <person name="Caballero S."/>
            <person name="Norman J."/>
            <person name="Olle B."/>
            <person name="Tanoue T."/>
            <person name="Arita M."/>
            <person name="Bucci V."/>
            <person name="Atarashi K."/>
            <person name="Xavier R."/>
            <person name="Honda K."/>
        </authorList>
    </citation>
    <scope>NUCLEOTIDE SEQUENCE [LARGE SCALE GENOMIC DNA]</scope>
    <source>
        <strain evidence="11">k34-0107-D12</strain>
    </source>
</reference>
<keyword evidence="4" id="KW-0804">Transcription</keyword>
<dbReference type="InterPro" id="IPR011006">
    <property type="entry name" value="CheY-like_superfamily"/>
</dbReference>
<dbReference type="InterPro" id="IPR020449">
    <property type="entry name" value="Tscrpt_reg_AraC-type_HTH"/>
</dbReference>
<keyword evidence="3" id="KW-0238">DNA-binding</keyword>
<evidence type="ECO:0000259" key="9">
    <source>
        <dbReference type="PROSITE" id="PS50110"/>
    </source>
</evidence>
<evidence type="ECO:0000256" key="7">
    <source>
        <dbReference type="SAM" id="Coils"/>
    </source>
</evidence>
<evidence type="ECO:0000256" key="6">
    <source>
        <dbReference type="PROSITE-ProRule" id="PRU00169"/>
    </source>
</evidence>
<dbReference type="PRINTS" id="PR00032">
    <property type="entry name" value="HTHARAC"/>
</dbReference>
<feature type="domain" description="Response regulatory" evidence="9">
    <location>
        <begin position="15"/>
        <end position="133"/>
    </location>
</feature>
<sequence>MKYEKMRGGKMEKIKIFLVDDEAIILKGLETTYSWDKMGAVVAGTSRNPRKAVDEILEKRPDIVITDIRMKQMSGLDLIQEVDRRAEKKCLWIVISAYRDFEYAQRACELGAFTYLLKPIEDSKLEEAVLSAANAIRQSRKSRKILQDYEHFIENNRKVFENYMVGKFSGDQIDEEELQEALARFGGKDWDALFYRAVCIDFVRTQDGKYMQAATQEEIAGFLESDLGDAYQYFYFQNESGYRIIIFAASGEEYLVLPVLERELEMLRQKFSVDFRYGISGLSRAIKGLKEVYVQAVENLEQTNEKKRDLRELDQIRSHARTYISQAVCYVQEHLNDEFLSVGMAAREVHLNPVYFGRLFGQGMQRSFKQYLLEERMKLAKSLLKTTDDTITEICEKVGIPNPSYFTQQFKKHVGCLPTEYRKEKYEEQ</sequence>
<dbReference type="SMART" id="SM00342">
    <property type="entry name" value="HTH_ARAC"/>
    <property type="match status" value="1"/>
</dbReference>
<dbReference type="SMART" id="SM00448">
    <property type="entry name" value="REC"/>
    <property type="match status" value="1"/>
</dbReference>
<dbReference type="Pfam" id="PF12833">
    <property type="entry name" value="HTH_18"/>
    <property type="match status" value="1"/>
</dbReference>
<dbReference type="SUPFAM" id="SSF46689">
    <property type="entry name" value="Homeodomain-like"/>
    <property type="match status" value="1"/>
</dbReference>
<dbReference type="PROSITE" id="PS01124">
    <property type="entry name" value="HTH_ARAC_FAMILY_2"/>
    <property type="match status" value="1"/>
</dbReference>
<dbReference type="CDD" id="cd17536">
    <property type="entry name" value="REC_YesN-like"/>
    <property type="match status" value="1"/>
</dbReference>
<dbReference type="RefSeq" id="WP_227211224.1">
    <property type="nucleotide sequence ID" value="NZ_BAABZQ010000001.1"/>
</dbReference>
<evidence type="ECO:0000256" key="1">
    <source>
        <dbReference type="ARBA" id="ARBA00018672"/>
    </source>
</evidence>
<dbReference type="InterPro" id="IPR018062">
    <property type="entry name" value="HTH_AraC-typ_CS"/>
</dbReference>
<evidence type="ECO:0000256" key="4">
    <source>
        <dbReference type="ARBA" id="ARBA00023163"/>
    </source>
</evidence>
<evidence type="ECO:0000256" key="2">
    <source>
        <dbReference type="ARBA" id="ARBA00023015"/>
    </source>
</evidence>
<evidence type="ECO:0000313" key="10">
    <source>
        <dbReference type="EMBL" id="GAA6501529.1"/>
    </source>
</evidence>
<accession>A0ABQ0BYC2</accession>
<dbReference type="PROSITE" id="PS00041">
    <property type="entry name" value="HTH_ARAC_FAMILY_1"/>
    <property type="match status" value="1"/>
</dbReference>
<dbReference type="InterPro" id="IPR001789">
    <property type="entry name" value="Sig_transdc_resp-reg_receiver"/>
</dbReference>
<dbReference type="Gene3D" id="1.10.10.60">
    <property type="entry name" value="Homeodomain-like"/>
    <property type="match status" value="2"/>
</dbReference>
<evidence type="ECO:0000256" key="5">
    <source>
        <dbReference type="ARBA" id="ARBA00024867"/>
    </source>
</evidence>
<dbReference type="SUPFAM" id="SSF52172">
    <property type="entry name" value="CheY-like"/>
    <property type="match status" value="1"/>
</dbReference>
<dbReference type="PANTHER" id="PTHR43280:SF28">
    <property type="entry name" value="HTH-TYPE TRANSCRIPTIONAL ACTIVATOR RHAS"/>
    <property type="match status" value="1"/>
</dbReference>
<dbReference type="Gene3D" id="3.40.50.2300">
    <property type="match status" value="1"/>
</dbReference>
<proteinExistence type="predicted"/>
<organism evidence="10 11">
    <name type="scientific">Blautia parvula</name>
    <dbReference type="NCBI Taxonomy" id="2877527"/>
    <lineage>
        <taxon>Bacteria</taxon>
        <taxon>Bacillati</taxon>
        <taxon>Bacillota</taxon>
        <taxon>Clostridia</taxon>
        <taxon>Lachnospirales</taxon>
        <taxon>Lachnospiraceae</taxon>
        <taxon>Blautia</taxon>
    </lineage>
</organism>
<protein>
    <recommendedName>
        <fullName evidence="1">Stage 0 sporulation protein A homolog</fullName>
    </recommendedName>
</protein>
<feature type="modified residue" description="4-aspartylphosphate" evidence="6">
    <location>
        <position position="67"/>
    </location>
</feature>
<comment type="caution">
    <text evidence="10">The sequence shown here is derived from an EMBL/GenBank/DDBJ whole genome shotgun (WGS) entry which is preliminary data.</text>
</comment>
<keyword evidence="2" id="KW-0805">Transcription regulation</keyword>
<name>A0ABQ0BYC2_9FIRM</name>
<dbReference type="PROSITE" id="PS50110">
    <property type="entry name" value="RESPONSE_REGULATORY"/>
    <property type="match status" value="1"/>
</dbReference>
<evidence type="ECO:0000256" key="3">
    <source>
        <dbReference type="ARBA" id="ARBA00023125"/>
    </source>
</evidence>
<keyword evidence="6" id="KW-0597">Phosphoprotein</keyword>
<feature type="domain" description="HTH araC/xylS-type" evidence="8">
    <location>
        <begin position="325"/>
        <end position="424"/>
    </location>
</feature>
<dbReference type="InterPro" id="IPR018060">
    <property type="entry name" value="HTH_AraC"/>
</dbReference>
<evidence type="ECO:0000313" key="11">
    <source>
        <dbReference type="Proteomes" id="UP001600941"/>
    </source>
</evidence>
<evidence type="ECO:0000259" key="8">
    <source>
        <dbReference type="PROSITE" id="PS01124"/>
    </source>
</evidence>
<dbReference type="InterPro" id="IPR009057">
    <property type="entry name" value="Homeodomain-like_sf"/>
</dbReference>